<protein>
    <submittedName>
        <fullName evidence="2">Uncharacterized protein</fullName>
    </submittedName>
</protein>
<dbReference type="AlphaFoldDB" id="A0A2A6D067"/>
<dbReference type="EnsemblMetazoa" id="PPA38502.1">
    <property type="protein sequence ID" value="PPA38502.1"/>
    <property type="gene ID" value="WBGene00276871"/>
</dbReference>
<sequence>MFLHEQSMDIPCNHHKKRILHSCARDGRSALTPALFHPQFGESSSVSLGNPTSIAHLDHQEEDSGRIL</sequence>
<evidence type="ECO:0000256" key="1">
    <source>
        <dbReference type="SAM" id="MobiDB-lite"/>
    </source>
</evidence>
<gene>
    <name evidence="2" type="primary">WBGene00276871</name>
</gene>
<dbReference type="Proteomes" id="UP000005239">
    <property type="component" value="Unassembled WGS sequence"/>
</dbReference>
<keyword evidence="3" id="KW-1185">Reference proteome</keyword>
<proteinExistence type="predicted"/>
<feature type="region of interest" description="Disordered" evidence="1">
    <location>
        <begin position="42"/>
        <end position="68"/>
    </location>
</feature>
<evidence type="ECO:0000313" key="3">
    <source>
        <dbReference type="Proteomes" id="UP000005239"/>
    </source>
</evidence>
<accession>A0A8R1UW59</accession>
<accession>A0A2A6D067</accession>
<reference evidence="3" key="1">
    <citation type="journal article" date="2008" name="Nat. Genet.">
        <title>The Pristionchus pacificus genome provides a unique perspective on nematode lifestyle and parasitism.</title>
        <authorList>
            <person name="Dieterich C."/>
            <person name="Clifton S.W."/>
            <person name="Schuster L.N."/>
            <person name="Chinwalla A."/>
            <person name="Delehaunty K."/>
            <person name="Dinkelacker I."/>
            <person name="Fulton L."/>
            <person name="Fulton R."/>
            <person name="Godfrey J."/>
            <person name="Minx P."/>
            <person name="Mitreva M."/>
            <person name="Roeseler W."/>
            <person name="Tian H."/>
            <person name="Witte H."/>
            <person name="Yang S.P."/>
            <person name="Wilson R.K."/>
            <person name="Sommer R.J."/>
        </authorList>
    </citation>
    <scope>NUCLEOTIDE SEQUENCE [LARGE SCALE GENOMIC DNA]</scope>
    <source>
        <strain evidence="3">PS312</strain>
    </source>
</reference>
<name>A0A2A6D067_PRIPA</name>
<organism evidence="2 3">
    <name type="scientific">Pristionchus pacificus</name>
    <name type="common">Parasitic nematode worm</name>
    <dbReference type="NCBI Taxonomy" id="54126"/>
    <lineage>
        <taxon>Eukaryota</taxon>
        <taxon>Metazoa</taxon>
        <taxon>Ecdysozoa</taxon>
        <taxon>Nematoda</taxon>
        <taxon>Chromadorea</taxon>
        <taxon>Rhabditida</taxon>
        <taxon>Rhabditina</taxon>
        <taxon>Diplogasteromorpha</taxon>
        <taxon>Diplogasteroidea</taxon>
        <taxon>Neodiplogasteridae</taxon>
        <taxon>Pristionchus</taxon>
    </lineage>
</organism>
<evidence type="ECO:0000313" key="2">
    <source>
        <dbReference type="EnsemblMetazoa" id="PPA38502.1"/>
    </source>
</evidence>
<feature type="compositionally biased region" description="Basic and acidic residues" evidence="1">
    <location>
        <begin position="56"/>
        <end position="68"/>
    </location>
</feature>
<reference evidence="2" key="2">
    <citation type="submission" date="2022-06" db="UniProtKB">
        <authorList>
            <consortium name="EnsemblMetazoa"/>
        </authorList>
    </citation>
    <scope>IDENTIFICATION</scope>
    <source>
        <strain evidence="2">PS312</strain>
    </source>
</reference>
<feature type="compositionally biased region" description="Polar residues" evidence="1">
    <location>
        <begin position="42"/>
        <end position="53"/>
    </location>
</feature>